<keyword evidence="8" id="KW-1185">Reference proteome</keyword>
<dbReference type="EMBL" id="SPLM01000001">
    <property type="protein sequence ID" value="TMW69412.1"/>
    <property type="molecule type" value="Genomic_DNA"/>
</dbReference>
<dbReference type="GO" id="GO:0003700">
    <property type="term" value="F:DNA-binding transcription factor activity"/>
    <property type="evidence" value="ECO:0007669"/>
    <property type="project" value="InterPro"/>
</dbReference>
<dbReference type="GO" id="GO:0005634">
    <property type="term" value="C:nucleus"/>
    <property type="evidence" value="ECO:0007669"/>
    <property type="project" value="UniProtKB-SubCell"/>
</dbReference>
<dbReference type="Proteomes" id="UP000794436">
    <property type="component" value="Unassembled WGS sequence"/>
</dbReference>
<comment type="subcellular location">
    <subcellularLocation>
        <location evidence="1">Nucleus</location>
    </subcellularLocation>
</comment>
<dbReference type="NCBIfam" id="TIGR01557">
    <property type="entry name" value="myb_SHAQKYF"/>
    <property type="match status" value="1"/>
</dbReference>
<evidence type="ECO:0000256" key="3">
    <source>
        <dbReference type="ARBA" id="ARBA00023125"/>
    </source>
</evidence>
<organism evidence="7 8">
    <name type="scientific">Pythium oligandrum</name>
    <name type="common">Mycoparasitic fungus</name>
    <dbReference type="NCBI Taxonomy" id="41045"/>
    <lineage>
        <taxon>Eukaryota</taxon>
        <taxon>Sar</taxon>
        <taxon>Stramenopiles</taxon>
        <taxon>Oomycota</taxon>
        <taxon>Peronosporomycetes</taxon>
        <taxon>Pythiales</taxon>
        <taxon>Pythiaceae</taxon>
        <taxon>Pythium</taxon>
    </lineage>
</organism>
<comment type="caution">
    <text evidence="7">The sequence shown here is derived from an EMBL/GenBank/DDBJ whole genome shotgun (WGS) entry which is preliminary data.</text>
</comment>
<evidence type="ECO:0000256" key="4">
    <source>
        <dbReference type="ARBA" id="ARBA00023163"/>
    </source>
</evidence>
<feature type="region of interest" description="Disordered" evidence="6">
    <location>
        <begin position="21"/>
        <end position="67"/>
    </location>
</feature>
<evidence type="ECO:0000313" key="7">
    <source>
        <dbReference type="EMBL" id="TMW69412.1"/>
    </source>
</evidence>
<keyword evidence="5" id="KW-0539">Nucleus</keyword>
<keyword evidence="3" id="KW-0238">DNA-binding</keyword>
<dbReference type="InterPro" id="IPR006447">
    <property type="entry name" value="Myb_dom_plants"/>
</dbReference>
<keyword evidence="2" id="KW-0805">Transcription regulation</keyword>
<evidence type="ECO:0000256" key="6">
    <source>
        <dbReference type="SAM" id="MobiDB-lite"/>
    </source>
</evidence>
<feature type="region of interest" description="Disordered" evidence="6">
    <location>
        <begin position="401"/>
        <end position="420"/>
    </location>
</feature>
<accession>A0A8K1CT41</accession>
<dbReference type="OrthoDB" id="60033at2759"/>
<dbReference type="PANTHER" id="PTHR31312">
    <property type="entry name" value="TRANSCRIPTION ACTIVATOR GLK1"/>
    <property type="match status" value="1"/>
</dbReference>
<sequence>MAIMASSMGYADMADKQKYRTRLAAGEGKRSTPIRVQRKSSDTPRGYASTPSSTPTGSSSAKQRKYERKSKRFIWPDDLHRLFVAAIFDVGLKNASPKALLSIMLGAGATADLTTEHLKSHLQKYRLNYERSRLEFLELYDESTRRNLKRRRRDGHGSDPSTVVAFPISTSRSPPSDMTSESENDSGVEDEPMQQDSPRPETPVPQAPAPVATKQQRPTPTDYSTPRVTAVASKQAKSPHRKLAPQSTLPEQIRTPVPSSTPASLPMSVSADMTPKMDTTLATMADTALSDPMLAAAAAAALRYNVPLNAGHTGGLSTLNDPQWNILTSLMSPQLVGMPPMTSNAQAIPTNSTTETAVAPSDPLGGLSTEPSELQMQIHLAMQAQMNLHRQMLTRKVEVSRVSTQNSAAGTPNQPNVSQNWGDASMMKAASASSDTLAPAALYQSVPTDTKPMLLPARTSGAPTGGTNNDAMSGLGSTSSSNSSMTTSTSAATSAPLPAPVTGESTATAALLGMQGELLDAALPSALEGDVLDLDRWERMDFDMDLDDEDLFSFLKA</sequence>
<name>A0A8K1CT41_PYTOL</name>
<dbReference type="GO" id="GO:0003677">
    <property type="term" value="F:DNA binding"/>
    <property type="evidence" value="ECO:0007669"/>
    <property type="project" value="UniProtKB-KW"/>
</dbReference>
<feature type="region of interest" description="Disordered" evidence="6">
    <location>
        <begin position="451"/>
        <end position="501"/>
    </location>
</feature>
<feature type="compositionally biased region" description="Acidic residues" evidence="6">
    <location>
        <begin position="180"/>
        <end position="193"/>
    </location>
</feature>
<evidence type="ECO:0000256" key="1">
    <source>
        <dbReference type="ARBA" id="ARBA00004123"/>
    </source>
</evidence>
<dbReference type="SUPFAM" id="SSF46689">
    <property type="entry name" value="Homeodomain-like"/>
    <property type="match status" value="1"/>
</dbReference>
<evidence type="ECO:0000256" key="5">
    <source>
        <dbReference type="ARBA" id="ARBA00023242"/>
    </source>
</evidence>
<evidence type="ECO:0000256" key="2">
    <source>
        <dbReference type="ARBA" id="ARBA00023015"/>
    </source>
</evidence>
<keyword evidence="4" id="KW-0804">Transcription</keyword>
<dbReference type="Gene3D" id="1.10.10.60">
    <property type="entry name" value="Homeodomain-like"/>
    <property type="match status" value="1"/>
</dbReference>
<dbReference type="InterPro" id="IPR044825">
    <property type="entry name" value="GLK1/2-like"/>
</dbReference>
<evidence type="ECO:0000313" key="8">
    <source>
        <dbReference type="Proteomes" id="UP000794436"/>
    </source>
</evidence>
<dbReference type="FunFam" id="1.10.10.60:FF:000007">
    <property type="entry name" value="Two-component response regulator"/>
    <property type="match status" value="1"/>
</dbReference>
<reference evidence="7" key="1">
    <citation type="submission" date="2019-03" db="EMBL/GenBank/DDBJ databases">
        <title>Long read genome sequence of the mycoparasitic Pythium oligandrum ATCC 38472 isolated from sugarbeet rhizosphere.</title>
        <authorList>
            <person name="Gaulin E."/>
        </authorList>
    </citation>
    <scope>NUCLEOTIDE SEQUENCE</scope>
    <source>
        <strain evidence="7">ATCC 38472_TT</strain>
    </source>
</reference>
<dbReference type="GO" id="GO:0045893">
    <property type="term" value="P:positive regulation of DNA-templated transcription"/>
    <property type="evidence" value="ECO:0007669"/>
    <property type="project" value="InterPro"/>
</dbReference>
<dbReference type="InterPro" id="IPR009057">
    <property type="entry name" value="Homeodomain-like_sf"/>
</dbReference>
<feature type="compositionally biased region" description="Polar residues" evidence="6">
    <location>
        <begin position="461"/>
        <end position="470"/>
    </location>
</feature>
<feature type="compositionally biased region" description="Low complexity" evidence="6">
    <location>
        <begin position="49"/>
        <end position="60"/>
    </location>
</feature>
<feature type="compositionally biased region" description="Polar residues" evidence="6">
    <location>
        <begin position="217"/>
        <end position="227"/>
    </location>
</feature>
<feature type="compositionally biased region" description="Polar residues" evidence="6">
    <location>
        <begin position="168"/>
        <end position="179"/>
    </location>
</feature>
<proteinExistence type="predicted"/>
<gene>
    <name evidence="7" type="ORF">Poli38472_001568</name>
</gene>
<dbReference type="AlphaFoldDB" id="A0A8K1CT41"/>
<dbReference type="PANTHER" id="PTHR31312:SF1">
    <property type="entry name" value="TRANSCRIPTION ACTIVATOR GLK1"/>
    <property type="match status" value="1"/>
</dbReference>
<feature type="compositionally biased region" description="Low complexity" evidence="6">
    <location>
        <begin position="471"/>
        <end position="496"/>
    </location>
</feature>
<feature type="region of interest" description="Disordered" evidence="6">
    <location>
        <begin position="145"/>
        <end position="271"/>
    </location>
</feature>
<protein>
    <submittedName>
        <fullName evidence="7">Uncharacterized protein</fullName>
    </submittedName>
</protein>